<evidence type="ECO:0000259" key="4">
    <source>
        <dbReference type="Pfam" id="PF25990"/>
    </source>
</evidence>
<dbReference type="GO" id="GO:0015562">
    <property type="term" value="F:efflux transmembrane transporter activity"/>
    <property type="evidence" value="ECO:0007669"/>
    <property type="project" value="InterPro"/>
</dbReference>
<dbReference type="InterPro" id="IPR006143">
    <property type="entry name" value="RND_pump_MFP"/>
</dbReference>
<name>A0A644YJQ8_9ZZZZ</name>
<protein>
    <submittedName>
        <fullName evidence="5">Multidrug resistance protein MdtA</fullName>
    </submittedName>
</protein>
<dbReference type="AlphaFoldDB" id="A0A644YJQ8"/>
<evidence type="ECO:0000259" key="3">
    <source>
        <dbReference type="Pfam" id="PF25917"/>
    </source>
</evidence>
<feature type="coiled-coil region" evidence="1">
    <location>
        <begin position="96"/>
        <end position="172"/>
    </location>
</feature>
<dbReference type="GO" id="GO:1990281">
    <property type="term" value="C:efflux pump complex"/>
    <property type="evidence" value="ECO:0007669"/>
    <property type="project" value="TreeGrafter"/>
</dbReference>
<dbReference type="InterPro" id="IPR058624">
    <property type="entry name" value="MdtA-like_HH"/>
</dbReference>
<feature type="domain" description="Multidrug resistance protein MdtA-like alpha-helical hairpin" evidence="2">
    <location>
        <begin position="105"/>
        <end position="170"/>
    </location>
</feature>
<dbReference type="NCBIfam" id="TIGR01730">
    <property type="entry name" value="RND_mfp"/>
    <property type="match status" value="1"/>
</dbReference>
<dbReference type="PANTHER" id="PTHR30469:SF33">
    <property type="entry name" value="SLR1207 PROTEIN"/>
    <property type="match status" value="1"/>
</dbReference>
<comment type="caution">
    <text evidence="5">The sequence shown here is derived from an EMBL/GenBank/DDBJ whole genome shotgun (WGS) entry which is preliminary data.</text>
</comment>
<evidence type="ECO:0000313" key="5">
    <source>
        <dbReference type="EMBL" id="MPM28872.1"/>
    </source>
</evidence>
<feature type="domain" description="Multidrug resistance protein MdtA-like barrel-sandwich hybrid" evidence="3">
    <location>
        <begin position="55"/>
        <end position="209"/>
    </location>
</feature>
<dbReference type="Pfam" id="PF25876">
    <property type="entry name" value="HH_MFP_RND"/>
    <property type="match status" value="1"/>
</dbReference>
<dbReference type="Gene3D" id="2.40.30.170">
    <property type="match status" value="1"/>
</dbReference>
<dbReference type="InterPro" id="IPR058636">
    <property type="entry name" value="Beta-barrel_YknX"/>
</dbReference>
<feature type="domain" description="YknX-like beta-barrel" evidence="4">
    <location>
        <begin position="219"/>
        <end position="294"/>
    </location>
</feature>
<reference evidence="5" key="1">
    <citation type="submission" date="2019-08" db="EMBL/GenBank/DDBJ databases">
        <authorList>
            <person name="Kucharzyk K."/>
            <person name="Murdoch R.W."/>
            <person name="Higgins S."/>
            <person name="Loffler F."/>
        </authorList>
    </citation>
    <scope>NUCLEOTIDE SEQUENCE</scope>
</reference>
<evidence type="ECO:0000259" key="2">
    <source>
        <dbReference type="Pfam" id="PF25876"/>
    </source>
</evidence>
<dbReference type="Gene3D" id="2.40.50.100">
    <property type="match status" value="1"/>
</dbReference>
<keyword evidence="1" id="KW-0175">Coiled coil</keyword>
<dbReference type="PANTHER" id="PTHR30469">
    <property type="entry name" value="MULTIDRUG RESISTANCE PROTEIN MDTA"/>
    <property type="match status" value="1"/>
</dbReference>
<dbReference type="InterPro" id="IPR058625">
    <property type="entry name" value="MdtA-like_BSH"/>
</dbReference>
<gene>
    <name evidence="5" type="primary">mdtA_51</name>
    <name evidence="5" type="ORF">SDC9_75409</name>
</gene>
<dbReference type="Pfam" id="PF25990">
    <property type="entry name" value="Beta-barrel_YknX"/>
    <property type="match status" value="1"/>
</dbReference>
<sequence length="391" mass="41971">MKKWLSLFVLIVLISGAFFFFRKDSSKATTVETVPIIRGNLLKTVSATGSLQAVNTVNVGSQVSGTIKAIYVDFNTIVKKGELIAEIDPALLEAAVETAKADVLAARANIAKAEATVKNARKTRDRNKELFTRNLIAESELDTAQTELDTALASLNAAYASLAQSRANLKNKEINLGHTKINSPINGVIIDKAVEVGQTVNASQSAPTLFTIAEDLTQMKVEADIDEADIGYIKAGQNVEFTVDAYSDLSFEGKIKEIRLAPNTDGNIVTYTVIVMVENPLLKLMPGMTANVSVIVEKKMGVLKVSNAALRFKPSSDVLVSNGKNGNGTSQRTLWVYERDIFKPLNVTIGISDGLYTEISGEVQEGMNVVTSVMAGKSNGGGSPFVPGPRR</sequence>
<dbReference type="Pfam" id="PF25917">
    <property type="entry name" value="BSH_RND"/>
    <property type="match status" value="1"/>
</dbReference>
<organism evidence="5">
    <name type="scientific">bioreactor metagenome</name>
    <dbReference type="NCBI Taxonomy" id="1076179"/>
    <lineage>
        <taxon>unclassified sequences</taxon>
        <taxon>metagenomes</taxon>
        <taxon>ecological metagenomes</taxon>
    </lineage>
</organism>
<evidence type="ECO:0000256" key="1">
    <source>
        <dbReference type="SAM" id="Coils"/>
    </source>
</evidence>
<dbReference type="SUPFAM" id="SSF111369">
    <property type="entry name" value="HlyD-like secretion proteins"/>
    <property type="match status" value="1"/>
</dbReference>
<dbReference type="EMBL" id="VSSQ01005369">
    <property type="protein sequence ID" value="MPM28872.1"/>
    <property type="molecule type" value="Genomic_DNA"/>
</dbReference>
<accession>A0A644YJQ8</accession>
<proteinExistence type="predicted"/>
<dbReference type="Gene3D" id="1.10.287.470">
    <property type="entry name" value="Helix hairpin bin"/>
    <property type="match status" value="1"/>
</dbReference>